<evidence type="ECO:0000256" key="2">
    <source>
        <dbReference type="ARBA" id="ARBA00022603"/>
    </source>
</evidence>
<dbReference type="SUPFAM" id="SSF53335">
    <property type="entry name" value="S-adenosyl-L-methionine-dependent methyltransferases"/>
    <property type="match status" value="1"/>
</dbReference>
<keyword evidence="2" id="KW-0808">Transferase</keyword>
<dbReference type="PROSITE" id="PS51165">
    <property type="entry name" value="THUMP"/>
    <property type="match status" value="1"/>
</dbReference>
<keyword evidence="2" id="KW-0489">Methyltransferase</keyword>
<dbReference type="Gene3D" id="3.40.50.150">
    <property type="entry name" value="Vaccinia Virus protein VP39"/>
    <property type="match status" value="1"/>
</dbReference>
<gene>
    <name evidence="7" type="primary">THUMPD2</name>
</gene>
<proteinExistence type="inferred from homology"/>
<dbReference type="InterPro" id="IPR000241">
    <property type="entry name" value="RlmKL-like_Mtase"/>
</dbReference>
<keyword evidence="6" id="KW-1185">Reference proteome</keyword>
<dbReference type="SMART" id="SM00981">
    <property type="entry name" value="THUMP"/>
    <property type="match status" value="1"/>
</dbReference>
<dbReference type="SUPFAM" id="SSF143437">
    <property type="entry name" value="THUMP domain-like"/>
    <property type="match status" value="1"/>
</dbReference>
<dbReference type="InterPro" id="IPR029063">
    <property type="entry name" value="SAM-dependent_MTases_sf"/>
</dbReference>
<dbReference type="Pfam" id="PF01170">
    <property type="entry name" value="UPF0020"/>
    <property type="match status" value="1"/>
</dbReference>
<accession>A0A3Q0GTF9</accession>
<dbReference type="InterPro" id="IPR004114">
    <property type="entry name" value="THUMP_dom"/>
</dbReference>
<protein>
    <submittedName>
        <fullName evidence="7">THUMP domain-containing protein 2 isoform X2</fullName>
    </submittedName>
</protein>
<dbReference type="AlphaFoldDB" id="A0A3Q0GTF9"/>
<dbReference type="CDD" id="cd02440">
    <property type="entry name" value="AdoMet_MTases"/>
    <property type="match status" value="1"/>
</dbReference>
<feature type="compositionally biased region" description="Polar residues" evidence="4">
    <location>
        <begin position="340"/>
        <end position="350"/>
    </location>
</feature>
<dbReference type="PANTHER" id="PTHR14911">
    <property type="entry name" value="THUMP DOMAIN-CONTAINING"/>
    <property type="match status" value="1"/>
</dbReference>
<evidence type="ECO:0000259" key="5">
    <source>
        <dbReference type="PROSITE" id="PS51165"/>
    </source>
</evidence>
<evidence type="ECO:0000256" key="3">
    <source>
        <dbReference type="PROSITE-ProRule" id="PRU00529"/>
    </source>
</evidence>
<organism evidence="6 7">
    <name type="scientific">Alligator sinensis</name>
    <name type="common">Chinese alligator</name>
    <dbReference type="NCBI Taxonomy" id="38654"/>
    <lineage>
        <taxon>Eukaryota</taxon>
        <taxon>Metazoa</taxon>
        <taxon>Chordata</taxon>
        <taxon>Craniata</taxon>
        <taxon>Vertebrata</taxon>
        <taxon>Euteleostomi</taxon>
        <taxon>Archelosauria</taxon>
        <taxon>Archosauria</taxon>
        <taxon>Crocodylia</taxon>
        <taxon>Alligatoridae</taxon>
        <taxon>Alligatorinae</taxon>
        <taxon>Alligator</taxon>
    </lineage>
</organism>
<dbReference type="Proteomes" id="UP000189705">
    <property type="component" value="Unplaced"/>
</dbReference>
<evidence type="ECO:0000313" key="7">
    <source>
        <dbReference type="RefSeq" id="XP_025061475.1"/>
    </source>
</evidence>
<comment type="similarity">
    <text evidence="1">Belongs to the methyltransferase superfamily.</text>
</comment>
<sequence length="400" mass="44794">MVREIQQLVIEEPSSWLETVSRWKNLHDDEKKKENLVPQKRRSEEEINITAKKQKKEKLIEADSEEHQMEEQKKCVVPEGNNDEDFLTGRKIFLEDAPETSKDKSVESSNHSFTFRVSCRCSGAVSKVFTSQEVGRMIGVTLLKQFGWKADLRNPDLEIFVHLNDEYSVVGIPVFRLPLSNREYIKTAGLRSTIAWAMASLAEISNVHYLGTDISDSQLQGACENVKAADLMDKIELLKASVIALPLPSESIDVVISDVPFGKKFTITKDIKLVPDILREMERVLHVGGTVVLLLSQDPHKYVDGPIANYVENNASVNITTDDTNKTVMATDSNPREENGSPQSISSSNKNMEREPHNDKMKCFGSLVLVDSHGVSLGKTNAFICKYKKMPTSGVNSILK</sequence>
<dbReference type="GO" id="GO:0043527">
    <property type="term" value="C:tRNA methyltransferase complex"/>
    <property type="evidence" value="ECO:0007669"/>
    <property type="project" value="UniProtKB-ARBA"/>
</dbReference>
<evidence type="ECO:0000313" key="6">
    <source>
        <dbReference type="Proteomes" id="UP000189705"/>
    </source>
</evidence>
<evidence type="ECO:0000256" key="1">
    <source>
        <dbReference type="ARBA" id="ARBA00008361"/>
    </source>
</evidence>
<dbReference type="Pfam" id="PF02926">
    <property type="entry name" value="THUMP"/>
    <property type="match status" value="1"/>
</dbReference>
<dbReference type="RefSeq" id="XP_025061475.1">
    <property type="nucleotide sequence ID" value="XM_025205690.1"/>
</dbReference>
<reference evidence="7" key="1">
    <citation type="submission" date="2025-08" db="UniProtKB">
        <authorList>
            <consortium name="RefSeq"/>
        </authorList>
    </citation>
    <scope>IDENTIFICATION</scope>
</reference>
<keyword evidence="3" id="KW-0694">RNA-binding</keyword>
<evidence type="ECO:0000256" key="4">
    <source>
        <dbReference type="SAM" id="MobiDB-lite"/>
    </source>
</evidence>
<name>A0A3Q0GTF9_ALLSI</name>
<dbReference type="GeneID" id="102382234"/>
<dbReference type="GO" id="GO:0016423">
    <property type="term" value="F:tRNA (guanine) methyltransferase activity"/>
    <property type="evidence" value="ECO:0007669"/>
    <property type="project" value="TreeGrafter"/>
</dbReference>
<dbReference type="GO" id="GO:0030488">
    <property type="term" value="P:tRNA methylation"/>
    <property type="evidence" value="ECO:0007669"/>
    <property type="project" value="TreeGrafter"/>
</dbReference>
<feature type="domain" description="THUMP" evidence="5">
    <location>
        <begin position="59"/>
        <end position="174"/>
    </location>
</feature>
<dbReference type="GO" id="GO:0003723">
    <property type="term" value="F:RNA binding"/>
    <property type="evidence" value="ECO:0007669"/>
    <property type="project" value="UniProtKB-UniRule"/>
</dbReference>
<dbReference type="CDD" id="cd11715">
    <property type="entry name" value="THUMP_AdoMetMT"/>
    <property type="match status" value="1"/>
</dbReference>
<dbReference type="Gene3D" id="3.30.2130.30">
    <property type="match status" value="1"/>
</dbReference>
<dbReference type="PANTHER" id="PTHR14911:SF1">
    <property type="entry name" value="THUMP DOMAIN-CONTAINING PROTEIN 2"/>
    <property type="match status" value="1"/>
</dbReference>
<dbReference type="CTD" id="80745"/>
<feature type="region of interest" description="Disordered" evidence="4">
    <location>
        <begin position="328"/>
        <end position="357"/>
    </location>
</feature>